<dbReference type="EMBL" id="GGEC01072617">
    <property type="protein sequence ID" value="MBX53101.1"/>
    <property type="molecule type" value="Transcribed_RNA"/>
</dbReference>
<evidence type="ECO:0000313" key="1">
    <source>
        <dbReference type="EMBL" id="MBX53101.1"/>
    </source>
</evidence>
<accession>A0A2P2PEL0</accession>
<sequence length="23" mass="2648">MVTLAALRIVLRFTFRNLTAQVN</sequence>
<name>A0A2P2PEL0_RHIMU</name>
<organism evidence="1">
    <name type="scientific">Rhizophora mucronata</name>
    <name type="common">Asiatic mangrove</name>
    <dbReference type="NCBI Taxonomy" id="61149"/>
    <lineage>
        <taxon>Eukaryota</taxon>
        <taxon>Viridiplantae</taxon>
        <taxon>Streptophyta</taxon>
        <taxon>Embryophyta</taxon>
        <taxon>Tracheophyta</taxon>
        <taxon>Spermatophyta</taxon>
        <taxon>Magnoliopsida</taxon>
        <taxon>eudicotyledons</taxon>
        <taxon>Gunneridae</taxon>
        <taxon>Pentapetalae</taxon>
        <taxon>rosids</taxon>
        <taxon>fabids</taxon>
        <taxon>Malpighiales</taxon>
        <taxon>Rhizophoraceae</taxon>
        <taxon>Rhizophora</taxon>
    </lineage>
</organism>
<dbReference type="AlphaFoldDB" id="A0A2P2PEL0"/>
<protein>
    <submittedName>
        <fullName evidence="1">Uncharacterized protein</fullName>
    </submittedName>
</protein>
<proteinExistence type="predicted"/>
<reference evidence="1" key="1">
    <citation type="submission" date="2018-02" db="EMBL/GenBank/DDBJ databases">
        <title>Rhizophora mucronata_Transcriptome.</title>
        <authorList>
            <person name="Meera S.P."/>
            <person name="Sreeshan A."/>
            <person name="Augustine A."/>
        </authorList>
    </citation>
    <scope>NUCLEOTIDE SEQUENCE</scope>
    <source>
        <tissue evidence="1">Leaf</tissue>
    </source>
</reference>